<dbReference type="InterPro" id="IPR011990">
    <property type="entry name" value="TPR-like_helical_dom_sf"/>
</dbReference>
<dbReference type="Proteomes" id="UP000573603">
    <property type="component" value="Unassembled WGS sequence"/>
</dbReference>
<name>A0A8H4ZR07_9HYPO</name>
<gene>
    <name evidence="2" type="ORF">FANTH_4023</name>
</gene>
<comment type="caution">
    <text evidence="2">The sequence shown here is derived from an EMBL/GenBank/DDBJ whole genome shotgun (WGS) entry which is preliminary data.</text>
</comment>
<dbReference type="EMBL" id="JABEVY010000083">
    <property type="protein sequence ID" value="KAF5250832.1"/>
    <property type="molecule type" value="Genomic_DNA"/>
</dbReference>
<dbReference type="Gene3D" id="1.25.40.10">
    <property type="entry name" value="Tetratricopeptide repeat domain"/>
    <property type="match status" value="1"/>
</dbReference>
<proteinExistence type="predicted"/>
<keyword evidence="3" id="KW-1185">Reference proteome</keyword>
<keyword evidence="1" id="KW-0175">Coiled coil</keyword>
<evidence type="ECO:0000313" key="2">
    <source>
        <dbReference type="EMBL" id="KAF5250832.1"/>
    </source>
</evidence>
<accession>A0A8H4ZR07</accession>
<evidence type="ECO:0000313" key="3">
    <source>
        <dbReference type="Proteomes" id="UP000573603"/>
    </source>
</evidence>
<dbReference type="AlphaFoldDB" id="A0A8H4ZR07"/>
<protein>
    <submittedName>
        <fullName evidence="2">Uncharacterized protein</fullName>
    </submittedName>
</protein>
<organism evidence="2 3">
    <name type="scientific">Fusarium anthophilum</name>
    <dbReference type="NCBI Taxonomy" id="48485"/>
    <lineage>
        <taxon>Eukaryota</taxon>
        <taxon>Fungi</taxon>
        <taxon>Dikarya</taxon>
        <taxon>Ascomycota</taxon>
        <taxon>Pezizomycotina</taxon>
        <taxon>Sordariomycetes</taxon>
        <taxon>Hypocreomycetidae</taxon>
        <taxon>Hypocreales</taxon>
        <taxon>Nectriaceae</taxon>
        <taxon>Fusarium</taxon>
        <taxon>Fusarium fujikuroi species complex</taxon>
    </lineage>
</organism>
<reference evidence="2 3" key="1">
    <citation type="journal article" date="2020" name="BMC Genomics">
        <title>Correction to: Identification and distribution of gene clusters required for synthesis of sphingolipid metabolism inhibitors in diverse species of the filamentous fungus Fusarium.</title>
        <authorList>
            <person name="Kim H.S."/>
            <person name="Lohmar J.M."/>
            <person name="Busman M."/>
            <person name="Brown D.W."/>
            <person name="Naumann T.A."/>
            <person name="Divon H.H."/>
            <person name="Lysoe E."/>
            <person name="Uhlig S."/>
            <person name="Proctor R.H."/>
        </authorList>
    </citation>
    <scope>NUCLEOTIDE SEQUENCE [LARGE SCALE GENOMIC DNA]</scope>
    <source>
        <strain evidence="2 3">NRRL 25214</strain>
    </source>
</reference>
<dbReference type="SUPFAM" id="SSF81901">
    <property type="entry name" value="HCP-like"/>
    <property type="match status" value="1"/>
</dbReference>
<evidence type="ECO:0000256" key="1">
    <source>
        <dbReference type="SAM" id="Coils"/>
    </source>
</evidence>
<sequence>MDTIEEFLLESPAGDDVSPPTRGLDALIDKAKEEIRATDLRAQDPPPVITTLPYKWITLALLLRKRYDKGMKKEDLDESIESMEKAIGLAIIDYNPRLSEKVCVWSLKQVLEYWEKRNPLREQVKSTEEIEIRVCKVVAWADSCTSAEIGGLLAHELMELISRLTNRDNGDKRDPSAAIEHLRKAVAVACFRKSGAGLNEKLSDELMARYDLKKDANDLDEAINWTREALEMLGPASQGHSAGTKKLLIDLWRKLSDRLMARYDLKKDANDLDEAINWTKEALEMLGPASQGRSAGTKKLLIDLWRKLSDRLMARYDVKKDANDLNEAIKWTREAFEALHSHNPDPSFEAGEMQAAMSEKLGHYLMARYDVKKDANDLDEAINWTREALEMLGPASQGHSARTKKLLIDRCSKLGDRLRARYDLKKDANDLNEAIGMTSRIIATKDLSATIGQFNTYCQFWAISARLGERFRLEKNSEDLNEAIRFLEKTVAEMSRDCPDPSSRIGKLQIAMSEKLSYYLMLRYELIKDPKDVNEAIRLRKAIMDVPDVVAPGQSDKTRKADQMVRLTNSLITRYDLKKDSNDLDEAIKLINAFFEVLDSTSQGQSAEATKVCKFMWVRLSNCLQERYEVNQRTEDLDKAIKAEEQLLVLAVCDGIDGPAESSILNSLLQKRDELRNREASNSKTG</sequence>
<feature type="coiled-coil region" evidence="1">
    <location>
        <begin position="470"/>
        <end position="497"/>
    </location>
</feature>